<organism evidence="4 5">
    <name type="scientific">Chengkuizengella axinellae</name>
    <dbReference type="NCBI Taxonomy" id="3064388"/>
    <lineage>
        <taxon>Bacteria</taxon>
        <taxon>Bacillati</taxon>
        <taxon>Bacillota</taxon>
        <taxon>Bacilli</taxon>
        <taxon>Bacillales</taxon>
        <taxon>Paenibacillaceae</taxon>
        <taxon>Chengkuizengella</taxon>
    </lineage>
</organism>
<name>A0ABT9IVU4_9BACL</name>
<dbReference type="PANTHER" id="PTHR40047">
    <property type="entry name" value="UPF0703 PROTEIN YCGQ"/>
    <property type="match status" value="1"/>
</dbReference>
<gene>
    <name evidence="4" type="ORF">Q5Y73_04675</name>
</gene>
<dbReference type="InterPro" id="IPR052955">
    <property type="entry name" value="UPF0703_membrane_permease"/>
</dbReference>
<feature type="domain" description="DUF1980" evidence="2">
    <location>
        <begin position="9"/>
        <end position="116"/>
    </location>
</feature>
<dbReference type="Pfam" id="PF09323">
    <property type="entry name" value="DUF1980"/>
    <property type="match status" value="1"/>
</dbReference>
<dbReference type="EMBL" id="JAVAMP010000001">
    <property type="protein sequence ID" value="MDP5273388.1"/>
    <property type="molecule type" value="Genomic_DNA"/>
</dbReference>
<feature type="transmembrane region" description="Helical" evidence="1">
    <location>
        <begin position="43"/>
        <end position="61"/>
    </location>
</feature>
<dbReference type="NCBIfam" id="TIGR03943">
    <property type="entry name" value="TIGR03943 family putative permease subunit"/>
    <property type="match status" value="1"/>
</dbReference>
<dbReference type="InterPro" id="IPR015402">
    <property type="entry name" value="DUF1980"/>
</dbReference>
<keyword evidence="1" id="KW-0472">Membrane</keyword>
<evidence type="ECO:0000313" key="4">
    <source>
        <dbReference type="EMBL" id="MDP5273388.1"/>
    </source>
</evidence>
<feature type="domain" description="DUF1980" evidence="3">
    <location>
        <begin position="194"/>
        <end position="329"/>
    </location>
</feature>
<evidence type="ECO:0000259" key="3">
    <source>
        <dbReference type="Pfam" id="PF21537"/>
    </source>
</evidence>
<evidence type="ECO:0000256" key="1">
    <source>
        <dbReference type="SAM" id="Phobius"/>
    </source>
</evidence>
<protein>
    <submittedName>
        <fullName evidence="4">TIGR03943 family protein</fullName>
    </submittedName>
</protein>
<keyword evidence="5" id="KW-1185">Reference proteome</keyword>
<dbReference type="InterPro" id="IPR048493">
    <property type="entry name" value="DUF1980_N"/>
</dbReference>
<sequence>MSRFHHIVKAFIFFGFFAYILVLDKKGDLQLYIAPRMELYVKLAALGLFIVALYHCYHFLIRKQAEVHCDCGHNHASPSSFKSLIIYAIFFMPILLGFLTPDTILGSQMAEQKGVNFSSASSLKTVEPSSESQIVEPEDVLSEVERTEDMLNGVEIIIDTSNSNSETEAQELSENQSSEIVTELPEEDLDTLFASETFTEIYANYGKEIYTHDIIRVQEDIYLETLTTLDLFLDAFIGKQIEISGFIFRADGMKENEFAVGRFAVQCCSADASPYGVFLEYEDAKSWVDDEWVTIMGTIDRTTFNDFDIIKVNIKEIKRIEAPAEPYVYTNYDFGL</sequence>
<proteinExistence type="predicted"/>
<accession>A0ABT9IVU4</accession>
<dbReference type="Proteomes" id="UP001231941">
    <property type="component" value="Unassembled WGS sequence"/>
</dbReference>
<keyword evidence="1" id="KW-0812">Transmembrane</keyword>
<reference evidence="4 5" key="1">
    <citation type="submission" date="2023-08" db="EMBL/GenBank/DDBJ databases">
        <authorList>
            <person name="Park J.-S."/>
        </authorList>
    </citation>
    <scope>NUCLEOTIDE SEQUENCE [LARGE SCALE GENOMIC DNA]</scope>
    <source>
        <strain evidence="4 5">2205SS18-9</strain>
    </source>
</reference>
<dbReference type="Pfam" id="PF21537">
    <property type="entry name" value="DUF1980_C"/>
    <property type="match status" value="1"/>
</dbReference>
<evidence type="ECO:0000313" key="5">
    <source>
        <dbReference type="Proteomes" id="UP001231941"/>
    </source>
</evidence>
<comment type="caution">
    <text evidence="4">The sequence shown here is derived from an EMBL/GenBank/DDBJ whole genome shotgun (WGS) entry which is preliminary data.</text>
</comment>
<feature type="transmembrane region" description="Helical" evidence="1">
    <location>
        <begin position="81"/>
        <end position="99"/>
    </location>
</feature>
<keyword evidence="1" id="KW-1133">Transmembrane helix</keyword>
<dbReference type="PANTHER" id="PTHR40047:SF1">
    <property type="entry name" value="UPF0703 PROTEIN YCGQ"/>
    <property type="match status" value="1"/>
</dbReference>
<evidence type="ECO:0000259" key="2">
    <source>
        <dbReference type="Pfam" id="PF09323"/>
    </source>
</evidence>
<dbReference type="InterPro" id="IPR048447">
    <property type="entry name" value="DUF1980_C"/>
</dbReference>
<dbReference type="RefSeq" id="WP_305990662.1">
    <property type="nucleotide sequence ID" value="NZ_JAVAMP010000001.1"/>
</dbReference>
<feature type="transmembrane region" description="Helical" evidence="1">
    <location>
        <begin position="6"/>
        <end position="23"/>
    </location>
</feature>